<gene>
    <name evidence="1" type="ORF">E3O19_05435</name>
</gene>
<proteinExistence type="predicted"/>
<keyword evidence="2" id="KW-1185">Reference proteome</keyword>
<evidence type="ECO:0008006" key="3">
    <source>
        <dbReference type="Google" id="ProtNLM"/>
    </source>
</evidence>
<comment type="caution">
    <text evidence="1">The sequence shown here is derived from an EMBL/GenBank/DDBJ whole genome shotgun (WGS) entry which is preliminary data.</text>
</comment>
<evidence type="ECO:0000313" key="2">
    <source>
        <dbReference type="Proteomes" id="UP000298412"/>
    </source>
</evidence>
<dbReference type="InterPro" id="IPR002514">
    <property type="entry name" value="Transposase_8"/>
</dbReference>
<evidence type="ECO:0000313" key="1">
    <source>
        <dbReference type="EMBL" id="TFC17933.1"/>
    </source>
</evidence>
<sequence>MRRHPRVIRRLAGRSRLLIFAGLGASRSYVDHREKERVRDSVSKRRAAGLDLGGRRRSFTERQIKSATQLFETGQPATHVARDLGMSRATLYPWIRELLRPETAAPPGGFR</sequence>
<dbReference type="Proteomes" id="UP000298412">
    <property type="component" value="Unassembled WGS sequence"/>
</dbReference>
<dbReference type="AlphaFoldDB" id="A0A4R8WXZ5"/>
<dbReference type="OrthoDB" id="128993at2"/>
<reference evidence="1 2" key="1">
    <citation type="submission" date="2019-03" db="EMBL/GenBank/DDBJ databases">
        <title>Genomics of glacier-inhabiting Cryobacterium strains.</title>
        <authorList>
            <person name="Liu Q."/>
            <person name="Xin Y.-H."/>
        </authorList>
    </citation>
    <scope>NUCLEOTIDE SEQUENCE [LARGE SCALE GENOMIC DNA]</scope>
    <source>
        <strain evidence="1 2">MDT1-3</strain>
    </source>
</reference>
<accession>A0A4R8WXZ5</accession>
<name>A0A4R8WXZ5_9MICO</name>
<dbReference type="GO" id="GO:0003677">
    <property type="term" value="F:DNA binding"/>
    <property type="evidence" value="ECO:0007669"/>
    <property type="project" value="InterPro"/>
</dbReference>
<dbReference type="GO" id="GO:0006313">
    <property type="term" value="P:DNA transposition"/>
    <property type="evidence" value="ECO:0007669"/>
    <property type="project" value="InterPro"/>
</dbReference>
<dbReference type="Pfam" id="PF01527">
    <property type="entry name" value="HTH_Tnp_1"/>
    <property type="match status" value="1"/>
</dbReference>
<dbReference type="GO" id="GO:0004803">
    <property type="term" value="F:transposase activity"/>
    <property type="evidence" value="ECO:0007669"/>
    <property type="project" value="InterPro"/>
</dbReference>
<dbReference type="RefSeq" id="WP_134565934.1">
    <property type="nucleotide sequence ID" value="NZ_SOFP01000027.1"/>
</dbReference>
<protein>
    <recommendedName>
        <fullName evidence="3">Resolvase HTH domain-containing protein</fullName>
    </recommendedName>
</protein>
<dbReference type="InterPro" id="IPR009057">
    <property type="entry name" value="Homeodomain-like_sf"/>
</dbReference>
<organism evidence="1 2">
    <name type="scientific">Cryobacterium algoritolerans</name>
    <dbReference type="NCBI Taxonomy" id="1259184"/>
    <lineage>
        <taxon>Bacteria</taxon>
        <taxon>Bacillati</taxon>
        <taxon>Actinomycetota</taxon>
        <taxon>Actinomycetes</taxon>
        <taxon>Micrococcales</taxon>
        <taxon>Microbacteriaceae</taxon>
        <taxon>Cryobacterium</taxon>
    </lineage>
</organism>
<dbReference type="Gene3D" id="1.10.10.60">
    <property type="entry name" value="Homeodomain-like"/>
    <property type="match status" value="1"/>
</dbReference>
<dbReference type="SUPFAM" id="SSF46689">
    <property type="entry name" value="Homeodomain-like"/>
    <property type="match status" value="1"/>
</dbReference>
<dbReference type="EMBL" id="SOFP01000027">
    <property type="protein sequence ID" value="TFC17933.1"/>
    <property type="molecule type" value="Genomic_DNA"/>
</dbReference>